<dbReference type="Proteomes" id="UP000218231">
    <property type="component" value="Unassembled WGS sequence"/>
</dbReference>
<proteinExistence type="predicted"/>
<evidence type="ECO:0000313" key="3">
    <source>
        <dbReference type="Proteomes" id="UP000218231"/>
    </source>
</evidence>
<keyword evidence="3" id="KW-1185">Reference proteome</keyword>
<accession>A0A2A2KWU3</accession>
<feature type="signal peptide" evidence="1">
    <location>
        <begin position="1"/>
        <end position="22"/>
    </location>
</feature>
<organism evidence="2 3">
    <name type="scientific">Diploscapter pachys</name>
    <dbReference type="NCBI Taxonomy" id="2018661"/>
    <lineage>
        <taxon>Eukaryota</taxon>
        <taxon>Metazoa</taxon>
        <taxon>Ecdysozoa</taxon>
        <taxon>Nematoda</taxon>
        <taxon>Chromadorea</taxon>
        <taxon>Rhabditida</taxon>
        <taxon>Rhabditina</taxon>
        <taxon>Rhabditomorpha</taxon>
        <taxon>Rhabditoidea</taxon>
        <taxon>Rhabditidae</taxon>
        <taxon>Diploscapter</taxon>
    </lineage>
</organism>
<protein>
    <submittedName>
        <fullName evidence="2">Uncharacterized protein</fullName>
    </submittedName>
</protein>
<sequence length="104" mass="11509">MTPQMQFLFLMLVIATSMYVSAELPIDENKPLDRARRYTSWGDFGAAISPWNSAPGNRARRYSSWGDLGASLSPWNSVSANHARHPSYVGGGDWSNFWNGALGN</sequence>
<dbReference type="AlphaFoldDB" id="A0A2A2KWU3"/>
<feature type="chain" id="PRO_5012765078" evidence="1">
    <location>
        <begin position="23"/>
        <end position="104"/>
    </location>
</feature>
<name>A0A2A2KWU3_9BILA</name>
<reference evidence="2 3" key="1">
    <citation type="journal article" date="2017" name="Curr. Biol.">
        <title>Genome architecture and evolution of a unichromosomal asexual nematode.</title>
        <authorList>
            <person name="Fradin H."/>
            <person name="Zegar C."/>
            <person name="Gutwein M."/>
            <person name="Lucas J."/>
            <person name="Kovtun M."/>
            <person name="Corcoran D."/>
            <person name="Baugh L.R."/>
            <person name="Kiontke K."/>
            <person name="Gunsalus K."/>
            <person name="Fitch D.H."/>
            <person name="Piano F."/>
        </authorList>
    </citation>
    <scope>NUCLEOTIDE SEQUENCE [LARGE SCALE GENOMIC DNA]</scope>
    <source>
        <strain evidence="2">PF1309</strain>
    </source>
</reference>
<gene>
    <name evidence="2" type="ORF">WR25_12036</name>
</gene>
<keyword evidence="1" id="KW-0732">Signal</keyword>
<evidence type="ECO:0000256" key="1">
    <source>
        <dbReference type="SAM" id="SignalP"/>
    </source>
</evidence>
<dbReference type="EMBL" id="LIAE01007557">
    <property type="protein sequence ID" value="PAV78461.1"/>
    <property type="molecule type" value="Genomic_DNA"/>
</dbReference>
<evidence type="ECO:0000313" key="2">
    <source>
        <dbReference type="EMBL" id="PAV78461.1"/>
    </source>
</evidence>
<comment type="caution">
    <text evidence="2">The sequence shown here is derived from an EMBL/GenBank/DDBJ whole genome shotgun (WGS) entry which is preliminary data.</text>
</comment>